<feature type="compositionally biased region" description="Polar residues" evidence="1">
    <location>
        <begin position="37"/>
        <end position="55"/>
    </location>
</feature>
<accession>A0A552G4V3</accession>
<reference evidence="3 4" key="1">
    <citation type="submission" date="2019-01" db="EMBL/GenBank/DDBJ databases">
        <title>Coherence of Microcystis species and biogeography revealed through population genomics.</title>
        <authorList>
            <person name="Perez-Carrascal O.M."/>
            <person name="Terrat Y."/>
            <person name="Giani A."/>
            <person name="Fortin N."/>
            <person name="Tromas N."/>
            <person name="Shapiro B.J."/>
        </authorList>
    </citation>
    <scope>NUCLEOTIDE SEQUENCE [LARGE SCALE GENOMIC DNA]</scope>
    <source>
        <strain evidence="3">Ma_QC_Ca_00000000_S207</strain>
    </source>
</reference>
<organism evidence="3 4">
    <name type="scientific">Microcystis aeruginosa Ma_QC_Ca_00000000_S207</name>
    <dbReference type="NCBI Taxonomy" id="2486251"/>
    <lineage>
        <taxon>Bacteria</taxon>
        <taxon>Bacillati</taxon>
        <taxon>Cyanobacteriota</taxon>
        <taxon>Cyanophyceae</taxon>
        <taxon>Oscillatoriophycideae</taxon>
        <taxon>Chroococcales</taxon>
        <taxon>Microcystaceae</taxon>
        <taxon>Microcystis</taxon>
    </lineage>
</organism>
<gene>
    <name evidence="3" type="ORF">EWV91_00755</name>
</gene>
<name>A0A552G4V3_MICAE</name>
<dbReference type="Proteomes" id="UP000320293">
    <property type="component" value="Unassembled WGS sequence"/>
</dbReference>
<comment type="caution">
    <text evidence="3">The sequence shown here is derived from an EMBL/GenBank/DDBJ whole genome shotgun (WGS) entry which is preliminary data.</text>
</comment>
<protein>
    <recommendedName>
        <fullName evidence="2">Type II CBASS E2 protein domain-containing protein</fullName>
    </recommendedName>
</protein>
<dbReference type="EMBL" id="SFBF01000016">
    <property type="protein sequence ID" value="TRU54009.1"/>
    <property type="molecule type" value="Genomic_DNA"/>
</dbReference>
<feature type="domain" description="Type II CBASS E2 protein" evidence="2">
    <location>
        <begin position="81"/>
        <end position="208"/>
    </location>
</feature>
<sequence>MTIYIPQGFLNTGDDAAAAERRRQLRETLMKGGVASVNQSGQLTPGNNSHSSQPAIQVPPGKLAGSFYWYERDRQLLEGEIAAMQRFFPQFYLDKLPDGRLSWVGSLNMENLRQGSQWILQAIYDHNHPHNNSYGGSIRIYSIEPDLHLLKQKLGTIPHLLKDSQGNYLLCTSQKDDFRASVQHSTTAASALSWAAKWIAVFELWIAGDVTTAQFQSHTF</sequence>
<dbReference type="InterPro" id="IPR058588">
    <property type="entry name" value="E2-CBASS"/>
</dbReference>
<evidence type="ECO:0000256" key="1">
    <source>
        <dbReference type="SAM" id="MobiDB-lite"/>
    </source>
</evidence>
<evidence type="ECO:0000313" key="3">
    <source>
        <dbReference type="EMBL" id="TRU54009.1"/>
    </source>
</evidence>
<proteinExistence type="predicted"/>
<evidence type="ECO:0000259" key="2">
    <source>
        <dbReference type="Pfam" id="PF26395"/>
    </source>
</evidence>
<feature type="region of interest" description="Disordered" evidence="1">
    <location>
        <begin position="37"/>
        <end position="56"/>
    </location>
</feature>
<dbReference type="AlphaFoldDB" id="A0A552G4V3"/>
<evidence type="ECO:0000313" key="4">
    <source>
        <dbReference type="Proteomes" id="UP000320293"/>
    </source>
</evidence>
<dbReference type="Pfam" id="PF26395">
    <property type="entry name" value="E2-CBASS"/>
    <property type="match status" value="1"/>
</dbReference>